<keyword evidence="2 5" id="KW-0812">Transmembrane</keyword>
<dbReference type="NCBIfam" id="TIGR01593">
    <property type="entry name" value="holin_tox_secr"/>
    <property type="match status" value="1"/>
</dbReference>
<sequence length="149" mass="16440">MTITEILQLVIDVGDIFINKVVWFIGSIISLIFLITGGEDKMMNCLIILMTIDYLTGVAKAIIIEKVNSKVGFKGLLKKMVMIGVVVLAHQIDLLFEGKFAVKSLTIGILLSNEGLSILENASICGVPIPEKLKNMLEQYKDSKNKKID</sequence>
<dbReference type="RefSeq" id="WP_005885321.1">
    <property type="nucleotide sequence ID" value="NZ_CP028102.1"/>
</dbReference>
<organism evidence="6 7">
    <name type="scientific">Fusobacterium mortiferum ATCC 9817</name>
    <dbReference type="NCBI Taxonomy" id="469616"/>
    <lineage>
        <taxon>Bacteria</taxon>
        <taxon>Fusobacteriati</taxon>
        <taxon>Fusobacteriota</taxon>
        <taxon>Fusobacteriia</taxon>
        <taxon>Fusobacteriales</taxon>
        <taxon>Fusobacteriaceae</taxon>
        <taxon>Fusobacterium</taxon>
    </lineage>
</organism>
<evidence type="ECO:0000313" key="6">
    <source>
        <dbReference type="EMBL" id="AVQ19407.1"/>
    </source>
</evidence>
<dbReference type="Pfam" id="PF05105">
    <property type="entry name" value="Phage_holin_4_1"/>
    <property type="match status" value="1"/>
</dbReference>
<dbReference type="Proteomes" id="UP000240258">
    <property type="component" value="Chromosome"/>
</dbReference>
<comment type="subcellular location">
    <subcellularLocation>
        <location evidence="1">Membrane</location>
        <topology evidence="1">Multi-pass membrane protein</topology>
    </subcellularLocation>
</comment>
<keyword evidence="4 5" id="KW-0472">Membrane</keyword>
<evidence type="ECO:0000256" key="2">
    <source>
        <dbReference type="ARBA" id="ARBA00022692"/>
    </source>
</evidence>
<name>A0ABM6TY92_FUSMR</name>
<evidence type="ECO:0000256" key="3">
    <source>
        <dbReference type="ARBA" id="ARBA00022989"/>
    </source>
</evidence>
<evidence type="ECO:0000256" key="5">
    <source>
        <dbReference type="SAM" id="Phobius"/>
    </source>
</evidence>
<keyword evidence="3 5" id="KW-1133">Transmembrane helix</keyword>
<evidence type="ECO:0000256" key="1">
    <source>
        <dbReference type="ARBA" id="ARBA00004141"/>
    </source>
</evidence>
<dbReference type="GeneID" id="62763866"/>
<gene>
    <name evidence="6" type="ORF">C4N19_10010</name>
</gene>
<dbReference type="EMBL" id="CP028102">
    <property type="protein sequence ID" value="AVQ19407.1"/>
    <property type="molecule type" value="Genomic_DNA"/>
</dbReference>
<protein>
    <submittedName>
        <fullName evidence="6">Holin</fullName>
    </submittedName>
</protein>
<accession>A0ABM6TY92</accession>
<proteinExistence type="predicted"/>
<dbReference type="InterPro" id="IPR006480">
    <property type="entry name" value="Phage_holin_4_1"/>
</dbReference>
<feature type="transmembrane region" description="Helical" evidence="5">
    <location>
        <begin position="43"/>
        <end position="64"/>
    </location>
</feature>
<feature type="transmembrane region" description="Helical" evidence="5">
    <location>
        <begin position="16"/>
        <end position="36"/>
    </location>
</feature>
<reference evidence="7" key="1">
    <citation type="journal article" date="2018" name="MSphere">
        <title>Fusobacterium Genomics Using MinION and Illumina Sequencing Enables Genome Completion and Correction.</title>
        <authorList>
            <person name="Todd S.M."/>
            <person name="Settlage R.E."/>
            <person name="Lahmers K.K."/>
            <person name="Slade D.J."/>
        </authorList>
    </citation>
    <scope>NUCLEOTIDE SEQUENCE [LARGE SCALE GENOMIC DNA]</scope>
    <source>
        <strain evidence="7">ATCC 9817</strain>
    </source>
</reference>
<evidence type="ECO:0000313" key="7">
    <source>
        <dbReference type="Proteomes" id="UP000240258"/>
    </source>
</evidence>
<keyword evidence="7" id="KW-1185">Reference proteome</keyword>
<evidence type="ECO:0000256" key="4">
    <source>
        <dbReference type="ARBA" id="ARBA00023136"/>
    </source>
</evidence>